<protein>
    <submittedName>
        <fullName evidence="1">Uncharacterized protein</fullName>
    </submittedName>
</protein>
<proteinExistence type="predicted"/>
<evidence type="ECO:0000313" key="1">
    <source>
        <dbReference type="EMBL" id="TQS07418.1"/>
    </source>
</evidence>
<comment type="caution">
    <text evidence="1">The sequence shown here is derived from an EMBL/GenBank/DDBJ whole genome shotgun (WGS) entry which is preliminary data.</text>
</comment>
<dbReference type="Proteomes" id="UP000316541">
    <property type="component" value="Unassembled WGS sequence"/>
</dbReference>
<accession>A0A544XSE3</accession>
<evidence type="ECO:0000313" key="2">
    <source>
        <dbReference type="Proteomes" id="UP000316541"/>
    </source>
</evidence>
<dbReference type="AlphaFoldDB" id="A0A544XSE3"/>
<reference evidence="1 2" key="1">
    <citation type="submission" date="2019-07" db="EMBL/GenBank/DDBJ databases">
        <title>Microbispora hainanensis DSM 45428.</title>
        <authorList>
            <person name="Thawai C."/>
        </authorList>
    </citation>
    <scope>NUCLEOTIDE SEQUENCE [LARGE SCALE GENOMIC DNA]</scope>
    <source>
        <strain evidence="1 2">DSM 45428</strain>
    </source>
</reference>
<sequence>MPEHSWFEIDEPDELTETERAFVTALREQTADFASDDTGGEVAWCEDRLVAYLTVIDPEAPLSLIDFGVHFSGDRVEGDRLHNQLLTLPDQPSRWALDETGTVQELARRSRRWFHSMLRRPVVLYVWLHDGYAYAARYALADTDETISQCYNDRLAPPGQAEELIAAGHVHGKGWIQTVGLPVPDLYLHIRGDLDEAAMKNIRAATKRGPIPGLWYE</sequence>
<organism evidence="1 2">
    <name type="scientific">Microbispora hainanensis</name>
    <dbReference type="NCBI Taxonomy" id="568844"/>
    <lineage>
        <taxon>Bacteria</taxon>
        <taxon>Bacillati</taxon>
        <taxon>Actinomycetota</taxon>
        <taxon>Actinomycetes</taxon>
        <taxon>Streptosporangiales</taxon>
        <taxon>Streptosporangiaceae</taxon>
        <taxon>Microbispora</taxon>
    </lineage>
</organism>
<gene>
    <name evidence="1" type="ORF">FLX08_39380</name>
</gene>
<dbReference type="EMBL" id="VIRM01000103">
    <property type="protein sequence ID" value="TQS07418.1"/>
    <property type="molecule type" value="Genomic_DNA"/>
</dbReference>
<dbReference type="RefSeq" id="WP_142625354.1">
    <property type="nucleotide sequence ID" value="NZ_VIRM01000103.1"/>
</dbReference>
<name>A0A544XSE3_9ACTN</name>